<gene>
    <name evidence="2" type="ORF">GCM10007924_07400</name>
</gene>
<feature type="compositionally biased region" description="Polar residues" evidence="1">
    <location>
        <begin position="205"/>
        <end position="218"/>
    </location>
</feature>
<dbReference type="EMBL" id="BSNF01000001">
    <property type="protein sequence ID" value="GLQ05519.1"/>
    <property type="molecule type" value="Genomic_DNA"/>
</dbReference>
<evidence type="ECO:0000313" key="2">
    <source>
        <dbReference type="EMBL" id="GLQ05519.1"/>
    </source>
</evidence>
<protein>
    <recommendedName>
        <fullName evidence="4">BZIP domain-containing protein</fullName>
    </recommendedName>
</protein>
<accession>A0ABQ5U0Y4</accession>
<name>A0ABQ5U0Y4_9PROT</name>
<proteinExistence type="predicted"/>
<dbReference type="RefSeq" id="WP_169559514.1">
    <property type="nucleotide sequence ID" value="NZ_BSNF01000001.1"/>
</dbReference>
<evidence type="ECO:0000313" key="3">
    <source>
        <dbReference type="Proteomes" id="UP001161409"/>
    </source>
</evidence>
<feature type="compositionally biased region" description="Basic and acidic residues" evidence="1">
    <location>
        <begin position="195"/>
        <end position="204"/>
    </location>
</feature>
<feature type="compositionally biased region" description="Basic residues" evidence="1">
    <location>
        <begin position="249"/>
        <end position="259"/>
    </location>
</feature>
<evidence type="ECO:0000256" key="1">
    <source>
        <dbReference type="SAM" id="MobiDB-lite"/>
    </source>
</evidence>
<evidence type="ECO:0008006" key="4">
    <source>
        <dbReference type="Google" id="ProtNLM"/>
    </source>
</evidence>
<reference evidence="2" key="2">
    <citation type="submission" date="2023-01" db="EMBL/GenBank/DDBJ databases">
        <title>Draft genome sequence of Sneathiella chinensis strain NBRC 103408.</title>
        <authorList>
            <person name="Sun Q."/>
            <person name="Mori K."/>
        </authorList>
    </citation>
    <scope>NUCLEOTIDE SEQUENCE</scope>
    <source>
        <strain evidence="2">NBRC 103408</strain>
    </source>
</reference>
<sequence>MNFTSKKPEQYILDSPDLSEREKSLIAENRKLRRKNKRLSQAMLYLVDQIEVKFNALNRAYPTPAPTAQEPAPAPIATPAPAPVKQAVPAPKPASRKPRPKVSGTLWQPEKLIHSRPVRKTPTPETAHPLEEPEILMARGIVTPEPVQEAAPPAPAPSSAMTHGPDLAPEEVSLLSSPRENRKPLPLRDSAGHLVKREAKKTSAEEASNTYLSVSLASRPTPDIDIPEPPRKTPPSDLPQPQESGHRAAMMRRVNRLRW</sequence>
<comment type="caution">
    <text evidence="2">The sequence shown here is derived from an EMBL/GenBank/DDBJ whole genome shotgun (WGS) entry which is preliminary data.</text>
</comment>
<feature type="compositionally biased region" description="Low complexity" evidence="1">
    <location>
        <begin position="61"/>
        <end position="71"/>
    </location>
</feature>
<feature type="compositionally biased region" description="Pro residues" evidence="1">
    <location>
        <begin position="72"/>
        <end position="82"/>
    </location>
</feature>
<organism evidence="2 3">
    <name type="scientific">Sneathiella chinensis</name>
    <dbReference type="NCBI Taxonomy" id="349750"/>
    <lineage>
        <taxon>Bacteria</taxon>
        <taxon>Pseudomonadati</taxon>
        <taxon>Pseudomonadota</taxon>
        <taxon>Alphaproteobacteria</taxon>
        <taxon>Sneathiellales</taxon>
        <taxon>Sneathiellaceae</taxon>
        <taxon>Sneathiella</taxon>
    </lineage>
</organism>
<feature type="region of interest" description="Disordered" evidence="1">
    <location>
        <begin position="61"/>
        <end position="259"/>
    </location>
</feature>
<reference evidence="2" key="1">
    <citation type="journal article" date="2014" name="Int. J. Syst. Evol. Microbiol.">
        <title>Complete genome of a new Firmicutes species belonging to the dominant human colonic microbiota ('Ruminococcus bicirculans') reveals two chromosomes and a selective capacity to utilize plant glucans.</title>
        <authorList>
            <consortium name="NISC Comparative Sequencing Program"/>
            <person name="Wegmann U."/>
            <person name="Louis P."/>
            <person name="Goesmann A."/>
            <person name="Henrissat B."/>
            <person name="Duncan S.H."/>
            <person name="Flint H.J."/>
        </authorList>
    </citation>
    <scope>NUCLEOTIDE SEQUENCE</scope>
    <source>
        <strain evidence="2">NBRC 103408</strain>
    </source>
</reference>
<dbReference type="Proteomes" id="UP001161409">
    <property type="component" value="Unassembled WGS sequence"/>
</dbReference>
<keyword evidence="3" id="KW-1185">Reference proteome</keyword>